<evidence type="ECO:0000256" key="5">
    <source>
        <dbReference type="ARBA" id="ARBA00022898"/>
    </source>
</evidence>
<evidence type="ECO:0000256" key="3">
    <source>
        <dbReference type="ARBA" id="ARBA00004819"/>
    </source>
</evidence>
<name>A0A1M4DYA1_9ACTN</name>
<comment type="similarity">
    <text evidence="4 8">Belongs to the class-III pyridoxal-phosphate-dependent aminotransferase family. HemL subfamily.</text>
</comment>
<dbReference type="NCBIfam" id="NF000818">
    <property type="entry name" value="PRK00062.1"/>
    <property type="match status" value="1"/>
</dbReference>
<keyword evidence="6 8" id="KW-0413">Isomerase</keyword>
<organism evidence="9">
    <name type="scientific">Nonomuraea gerenzanensis</name>
    <dbReference type="NCBI Taxonomy" id="93944"/>
    <lineage>
        <taxon>Bacteria</taxon>
        <taxon>Bacillati</taxon>
        <taxon>Actinomycetota</taxon>
        <taxon>Actinomycetes</taxon>
        <taxon>Streptosporangiales</taxon>
        <taxon>Streptosporangiaceae</taxon>
        <taxon>Nonomuraea</taxon>
    </lineage>
</organism>
<dbReference type="Gene3D" id="3.90.1150.10">
    <property type="entry name" value="Aspartate Aminotransferase, domain 1"/>
    <property type="match status" value="1"/>
</dbReference>
<dbReference type="InterPro" id="IPR015422">
    <property type="entry name" value="PyrdxlP-dep_Trfase_small"/>
</dbReference>
<dbReference type="HAMAP" id="MF_00375">
    <property type="entry name" value="HemL_aminotrans_3"/>
    <property type="match status" value="1"/>
</dbReference>
<keyword evidence="9" id="KW-0808">Transferase</keyword>
<reference evidence="9" key="1">
    <citation type="submission" date="2016-04" db="EMBL/GenBank/DDBJ databases">
        <authorList>
            <person name="Evans L.H."/>
            <person name="Alamgir A."/>
            <person name="Owens N."/>
            <person name="Weber N.D."/>
            <person name="Virtaneva K."/>
            <person name="Barbian K."/>
            <person name="Babar A."/>
            <person name="Rosenke K."/>
        </authorList>
    </citation>
    <scope>NUCLEOTIDE SEQUENCE</scope>
    <source>
        <strain evidence="9">Nono1</strain>
    </source>
</reference>
<keyword evidence="5 8" id="KW-0663">Pyridoxal phosphate</keyword>
<comment type="subcellular location">
    <subcellularLocation>
        <location evidence="8">Cytoplasm</location>
    </subcellularLocation>
</comment>
<dbReference type="PANTHER" id="PTHR43713:SF3">
    <property type="entry name" value="GLUTAMATE-1-SEMIALDEHYDE 2,1-AMINOMUTASE 1, CHLOROPLASTIC-RELATED"/>
    <property type="match status" value="1"/>
</dbReference>
<dbReference type="PANTHER" id="PTHR43713">
    <property type="entry name" value="GLUTAMATE-1-SEMIALDEHYDE 2,1-AMINOMUTASE"/>
    <property type="match status" value="1"/>
</dbReference>
<dbReference type="InterPro" id="IPR015424">
    <property type="entry name" value="PyrdxlP-dep_Trfase"/>
</dbReference>
<dbReference type="GO" id="GO:0005737">
    <property type="term" value="C:cytoplasm"/>
    <property type="evidence" value="ECO:0007669"/>
    <property type="project" value="UniProtKB-SubCell"/>
</dbReference>
<comment type="catalytic activity">
    <reaction evidence="1 8">
        <text>(S)-4-amino-5-oxopentanoate = 5-aminolevulinate</text>
        <dbReference type="Rhea" id="RHEA:14265"/>
        <dbReference type="ChEBI" id="CHEBI:57501"/>
        <dbReference type="ChEBI" id="CHEBI:356416"/>
        <dbReference type="EC" id="5.4.3.8"/>
    </reaction>
</comment>
<keyword evidence="7 8" id="KW-0627">Porphyrin biosynthesis</keyword>
<dbReference type="RefSeq" id="WP_225270923.1">
    <property type="nucleotide sequence ID" value="NZ_CP084058.1"/>
</dbReference>
<dbReference type="EMBL" id="LT559118">
    <property type="protein sequence ID" value="SBO91559.1"/>
    <property type="molecule type" value="Genomic_DNA"/>
</dbReference>
<keyword evidence="8" id="KW-0963">Cytoplasm</keyword>
<evidence type="ECO:0000313" key="9">
    <source>
        <dbReference type="EMBL" id="SBO91559.1"/>
    </source>
</evidence>
<accession>A0A1M4DYA1</accession>
<dbReference type="InterPro" id="IPR004639">
    <property type="entry name" value="4pyrrol_synth_GluAld_NH2Trfase"/>
</dbReference>
<dbReference type="AlphaFoldDB" id="A0A1M4DYA1"/>
<evidence type="ECO:0000256" key="6">
    <source>
        <dbReference type="ARBA" id="ARBA00023235"/>
    </source>
</evidence>
<dbReference type="InterPro" id="IPR005814">
    <property type="entry name" value="Aminotrans_3"/>
</dbReference>
<dbReference type="GO" id="GO:0042286">
    <property type="term" value="F:glutamate-1-semialdehyde 2,1-aminomutase activity"/>
    <property type="evidence" value="ECO:0007669"/>
    <property type="project" value="UniProtKB-UniRule"/>
</dbReference>
<gene>
    <name evidence="8" type="primary">hemL</name>
    <name evidence="9" type="ORF">BN4615_P1073</name>
</gene>
<evidence type="ECO:0000256" key="1">
    <source>
        <dbReference type="ARBA" id="ARBA00001579"/>
    </source>
</evidence>
<evidence type="ECO:0000256" key="8">
    <source>
        <dbReference type="HAMAP-Rule" id="MF_00375"/>
    </source>
</evidence>
<dbReference type="Pfam" id="PF00202">
    <property type="entry name" value="Aminotran_3"/>
    <property type="match status" value="1"/>
</dbReference>
<dbReference type="GO" id="GO:0006782">
    <property type="term" value="P:protoporphyrinogen IX biosynthetic process"/>
    <property type="evidence" value="ECO:0007669"/>
    <property type="project" value="UniProtKB-UniRule"/>
</dbReference>
<dbReference type="SUPFAM" id="SSF53383">
    <property type="entry name" value="PLP-dependent transferases"/>
    <property type="match status" value="1"/>
</dbReference>
<dbReference type="GO" id="GO:0008483">
    <property type="term" value="F:transaminase activity"/>
    <property type="evidence" value="ECO:0007669"/>
    <property type="project" value="UniProtKB-KW"/>
</dbReference>
<keyword evidence="9" id="KW-0032">Aminotransferase</keyword>
<evidence type="ECO:0000256" key="2">
    <source>
        <dbReference type="ARBA" id="ARBA00001933"/>
    </source>
</evidence>
<dbReference type="NCBIfam" id="TIGR00713">
    <property type="entry name" value="hemL"/>
    <property type="match status" value="1"/>
</dbReference>
<dbReference type="EC" id="5.4.3.8" evidence="8"/>
<comment type="pathway">
    <text evidence="3">Porphyrin-containing compound metabolism; protoporphyrin-IX biosynthesis; 5-aminolevulinate from L-glutamyl-tRNA(Glu): step 2/2.</text>
</comment>
<dbReference type="Gene3D" id="3.40.640.10">
    <property type="entry name" value="Type I PLP-dependent aspartate aminotransferase-like (Major domain)"/>
    <property type="match status" value="1"/>
</dbReference>
<dbReference type="FunFam" id="3.40.640.10:FF:000021">
    <property type="entry name" value="Glutamate-1-semialdehyde 2,1-aminomutase"/>
    <property type="match status" value="1"/>
</dbReference>
<comment type="subunit">
    <text evidence="8">Homodimer.</text>
</comment>
<dbReference type="UniPathway" id="UPA00251">
    <property type="reaction ID" value="UER00317"/>
</dbReference>
<dbReference type="InterPro" id="IPR049704">
    <property type="entry name" value="Aminotrans_3_PPA_site"/>
</dbReference>
<comment type="cofactor">
    <cofactor evidence="2 8">
        <name>pyridoxal 5'-phosphate</name>
        <dbReference type="ChEBI" id="CHEBI:597326"/>
    </cofactor>
</comment>
<feature type="modified residue" description="N6-(pyridoxal phosphate)lysine" evidence="8">
    <location>
        <position position="266"/>
    </location>
</feature>
<evidence type="ECO:0000256" key="4">
    <source>
        <dbReference type="ARBA" id="ARBA00008981"/>
    </source>
</evidence>
<dbReference type="CDD" id="cd00610">
    <property type="entry name" value="OAT_like"/>
    <property type="match status" value="1"/>
</dbReference>
<dbReference type="InterPro" id="IPR015421">
    <property type="entry name" value="PyrdxlP-dep_Trfase_major"/>
</dbReference>
<dbReference type="GO" id="GO:0030170">
    <property type="term" value="F:pyridoxal phosphate binding"/>
    <property type="evidence" value="ECO:0007669"/>
    <property type="project" value="InterPro"/>
</dbReference>
<dbReference type="PROSITE" id="PS00600">
    <property type="entry name" value="AA_TRANSFER_CLASS_3"/>
    <property type="match status" value="1"/>
</dbReference>
<evidence type="ECO:0000256" key="7">
    <source>
        <dbReference type="ARBA" id="ARBA00023244"/>
    </source>
</evidence>
<proteinExistence type="inferred from homology"/>
<protein>
    <recommendedName>
        <fullName evidence="8">Glutamate-1-semialdehyde 2,1-aminomutase</fullName>
        <shortName evidence="8">GSA</shortName>
        <ecNumber evidence="8">5.4.3.8</ecNumber>
    </recommendedName>
    <alternativeName>
        <fullName evidence="8">Glutamate-1-semialdehyde aminotransferase</fullName>
        <shortName evidence="8">GSA-AT</shortName>
    </alternativeName>
</protein>
<sequence>MSRTQTSEALFARARQIVPGGVNSPVRAFNSVGGTPRFMASGQGPYITDVDGNRYVDLVCSWGPMILGHRHPAVVEAVERAVATGFSYGTATRGEVELAEELVARVAPVEKVRLVSSGTEATMSAVRLARGFTGRSKVIKFAGCYHGHVDALLASAGSGVVTFGLPDTPGVTGASAADTIVLPYNDLAAVEEAFATAEIACVITEACPANMGVVPPRAGFNARLRELCTANGALLIVDEVLTGFRVSPAGWYGLDPVEADLMTFGKVMGGGLPAAAFGGRAEVMASLAPEGPVYQAGTLSGNPLACAAGLATLRALDTEAYARVDEAALKVGDLASEALAKAGVPHRLQRAGSLFSIFFTDAEVTSFAEAKTQDTAAFTAFFHAMLDQGVYLPPSAYEAWFLSASHDDEALARVAEALPAAAEAAAAVR</sequence>